<accession>A0A6I3JGN1</accession>
<name>A0A6I3JGN1_9ACTN</name>
<comment type="caution">
    <text evidence="1">The sequence shown here is derived from an EMBL/GenBank/DDBJ whole genome shotgun (WGS) entry which is preliminary data.</text>
</comment>
<proteinExistence type="predicted"/>
<dbReference type="InterPro" id="IPR054221">
    <property type="entry name" value="DUF6941"/>
</dbReference>
<evidence type="ECO:0000313" key="1">
    <source>
        <dbReference type="EMBL" id="MTB97185.1"/>
    </source>
</evidence>
<dbReference type="Pfam" id="PF22091">
    <property type="entry name" value="DUF6941"/>
    <property type="match status" value="1"/>
</dbReference>
<keyword evidence="2" id="KW-1185">Reference proteome</keyword>
<dbReference type="AlphaFoldDB" id="A0A6I3JGN1"/>
<gene>
    <name evidence="1" type="ORF">GGQ22_19120</name>
</gene>
<reference evidence="1 2" key="1">
    <citation type="submission" date="2019-10" db="EMBL/GenBank/DDBJ databases">
        <title>Nocardioides novel species isolated from the excrement of Marmot.</title>
        <authorList>
            <person name="Zhang G."/>
        </authorList>
    </citation>
    <scope>NUCLEOTIDE SEQUENCE [LARGE SCALE GENOMIC DNA]</scope>
    <source>
        <strain evidence="2">zg-579</strain>
    </source>
</reference>
<evidence type="ECO:0000313" key="2">
    <source>
        <dbReference type="Proteomes" id="UP000433406"/>
    </source>
</evidence>
<dbReference type="EMBL" id="WLCI01000020">
    <property type="protein sequence ID" value="MTB97185.1"/>
    <property type="molecule type" value="Genomic_DNA"/>
</dbReference>
<dbReference type="Proteomes" id="UP000433406">
    <property type="component" value="Unassembled WGS sequence"/>
</dbReference>
<sequence>MRATLMLCDYAAVADGKLYISGGGWSVTGPEPSPSAVAIKIDVPWTQANDRIHLQLRLLGEDGHAVVAQTPVGELPVEVQGEFEVGRPPGLKHGTPIDVPMAFPFGPLPILPGKRYSWELRLNGDTQPDWHLAFTTRELPESPPGIYTVDPAAEA</sequence>
<dbReference type="RefSeq" id="WP_154616968.1">
    <property type="nucleotide sequence ID" value="NZ_CP053660.1"/>
</dbReference>
<protein>
    <submittedName>
        <fullName evidence="1">Uncharacterized protein</fullName>
    </submittedName>
</protein>
<organism evidence="1 2">
    <name type="scientific">Nocardioides marmotae</name>
    <dbReference type="NCBI Taxonomy" id="2663857"/>
    <lineage>
        <taxon>Bacteria</taxon>
        <taxon>Bacillati</taxon>
        <taxon>Actinomycetota</taxon>
        <taxon>Actinomycetes</taxon>
        <taxon>Propionibacteriales</taxon>
        <taxon>Nocardioidaceae</taxon>
        <taxon>Nocardioides</taxon>
    </lineage>
</organism>